<organism evidence="2 3">
    <name type="scientific">Lithocarpus litseifolius</name>
    <dbReference type="NCBI Taxonomy" id="425828"/>
    <lineage>
        <taxon>Eukaryota</taxon>
        <taxon>Viridiplantae</taxon>
        <taxon>Streptophyta</taxon>
        <taxon>Embryophyta</taxon>
        <taxon>Tracheophyta</taxon>
        <taxon>Spermatophyta</taxon>
        <taxon>Magnoliopsida</taxon>
        <taxon>eudicotyledons</taxon>
        <taxon>Gunneridae</taxon>
        <taxon>Pentapetalae</taxon>
        <taxon>rosids</taxon>
        <taxon>fabids</taxon>
        <taxon>Fagales</taxon>
        <taxon>Fagaceae</taxon>
        <taxon>Lithocarpus</taxon>
    </lineage>
</organism>
<dbReference type="EMBL" id="JAZDWU010000011">
    <property type="protein sequence ID" value="KAK9987380.1"/>
    <property type="molecule type" value="Genomic_DNA"/>
</dbReference>
<dbReference type="AlphaFoldDB" id="A0AAW2BN51"/>
<dbReference type="Proteomes" id="UP001459277">
    <property type="component" value="Unassembled WGS sequence"/>
</dbReference>
<accession>A0AAW2BN51</accession>
<gene>
    <name evidence="2" type="ORF">SO802_032331</name>
</gene>
<evidence type="ECO:0000313" key="2">
    <source>
        <dbReference type="EMBL" id="KAK9987380.1"/>
    </source>
</evidence>
<keyword evidence="3" id="KW-1185">Reference proteome</keyword>
<dbReference type="GO" id="GO:0003676">
    <property type="term" value="F:nucleic acid binding"/>
    <property type="evidence" value="ECO:0007669"/>
    <property type="project" value="InterPro"/>
</dbReference>
<dbReference type="Pfam" id="PF13456">
    <property type="entry name" value="RVT_3"/>
    <property type="match status" value="1"/>
</dbReference>
<reference evidence="2 3" key="1">
    <citation type="submission" date="2024-01" db="EMBL/GenBank/DDBJ databases">
        <title>A telomere-to-telomere, gap-free genome of sweet tea (Lithocarpus litseifolius).</title>
        <authorList>
            <person name="Zhou J."/>
        </authorList>
    </citation>
    <scope>NUCLEOTIDE SEQUENCE [LARGE SCALE GENOMIC DNA]</scope>
    <source>
        <strain evidence="2">Zhou-2022a</strain>
        <tissue evidence="2">Leaf</tissue>
    </source>
</reference>
<comment type="caution">
    <text evidence="2">The sequence shown here is derived from an EMBL/GenBank/DDBJ whole genome shotgun (WGS) entry which is preliminary data.</text>
</comment>
<evidence type="ECO:0000313" key="3">
    <source>
        <dbReference type="Proteomes" id="UP001459277"/>
    </source>
</evidence>
<sequence length="92" mass="10349">MGFPIPKLDDQVLQVWESLSETVKAFLWPRYHRKIPLPNTVIEVEILAAGRALEFALELGFDNVVFEGGSEILMKALKQGSSSLAHYGHFHI</sequence>
<dbReference type="GO" id="GO:0004523">
    <property type="term" value="F:RNA-DNA hybrid ribonuclease activity"/>
    <property type="evidence" value="ECO:0007669"/>
    <property type="project" value="InterPro"/>
</dbReference>
<name>A0AAW2BN51_9ROSI</name>
<proteinExistence type="predicted"/>
<dbReference type="InterPro" id="IPR002156">
    <property type="entry name" value="RNaseH_domain"/>
</dbReference>
<evidence type="ECO:0000259" key="1">
    <source>
        <dbReference type="Pfam" id="PF13456"/>
    </source>
</evidence>
<feature type="domain" description="RNase H type-1" evidence="1">
    <location>
        <begin position="38"/>
        <end position="82"/>
    </location>
</feature>
<protein>
    <recommendedName>
        <fullName evidence="1">RNase H type-1 domain-containing protein</fullName>
    </recommendedName>
</protein>